<dbReference type="Pfam" id="PF04075">
    <property type="entry name" value="F420H2_quin_red"/>
    <property type="match status" value="1"/>
</dbReference>
<name>A0ABX1JES3_9PSEU</name>
<reference evidence="1 2" key="1">
    <citation type="submission" date="2020-04" db="EMBL/GenBank/DDBJ databases">
        <title>Novel species.</title>
        <authorList>
            <person name="Teo W.F.A."/>
            <person name="Lipun K."/>
            <person name="Srisuk N."/>
            <person name="Duangmal K."/>
        </authorList>
    </citation>
    <scope>NUCLEOTIDE SEQUENCE [LARGE SCALE GENOMIC DNA]</scope>
    <source>
        <strain evidence="1 2">K13G38</strain>
    </source>
</reference>
<accession>A0ABX1JES3</accession>
<dbReference type="EMBL" id="JAAXLS010000051">
    <property type="protein sequence ID" value="NKQ58244.1"/>
    <property type="molecule type" value="Genomic_DNA"/>
</dbReference>
<organism evidence="1 2">
    <name type="scientific">Amycolatopsis acididurans</name>
    <dbReference type="NCBI Taxonomy" id="2724524"/>
    <lineage>
        <taxon>Bacteria</taxon>
        <taxon>Bacillati</taxon>
        <taxon>Actinomycetota</taxon>
        <taxon>Actinomycetes</taxon>
        <taxon>Pseudonocardiales</taxon>
        <taxon>Pseudonocardiaceae</taxon>
        <taxon>Amycolatopsis</taxon>
    </lineage>
</organism>
<keyword evidence="2" id="KW-1185">Reference proteome</keyword>
<comment type="caution">
    <text evidence="1">The sequence shown here is derived from an EMBL/GenBank/DDBJ whole genome shotgun (WGS) entry which is preliminary data.</text>
</comment>
<gene>
    <name evidence="1" type="ORF">HFP15_35870</name>
</gene>
<protein>
    <submittedName>
        <fullName evidence="1">Nitroreductase family deazaflavin-dependent oxidoreductase</fullName>
    </submittedName>
</protein>
<dbReference type="Proteomes" id="UP000715441">
    <property type="component" value="Unassembled WGS sequence"/>
</dbReference>
<dbReference type="InterPro" id="IPR012349">
    <property type="entry name" value="Split_barrel_FMN-bd"/>
</dbReference>
<dbReference type="NCBIfam" id="TIGR00026">
    <property type="entry name" value="hi_GC_TIGR00026"/>
    <property type="match status" value="1"/>
</dbReference>
<evidence type="ECO:0000313" key="2">
    <source>
        <dbReference type="Proteomes" id="UP000715441"/>
    </source>
</evidence>
<dbReference type="InterPro" id="IPR004378">
    <property type="entry name" value="F420H2_quin_Rdtase"/>
</dbReference>
<sequence length="129" mass="14200">MQRILLNPPMTLGVLLGVLPGHVLIETTGRRTGKRRRTVVGAYREESTLWVVAEQGTHAGYVRNLLDHPRVRVRLGGGWVPGHAAVLPDDDPQTRLARFGNDRHAGAVRRFGTALLTVRIDLDQPMPGS</sequence>
<evidence type="ECO:0000313" key="1">
    <source>
        <dbReference type="EMBL" id="NKQ58244.1"/>
    </source>
</evidence>
<dbReference type="Gene3D" id="2.30.110.10">
    <property type="entry name" value="Electron Transport, Fmn-binding Protein, Chain A"/>
    <property type="match status" value="1"/>
</dbReference>
<proteinExistence type="predicted"/>